<organism evidence="3 4">
    <name type="scientific">Macrococcus epidermidis</name>
    <dbReference type="NCBI Taxonomy" id="1902580"/>
    <lineage>
        <taxon>Bacteria</taxon>
        <taxon>Bacillati</taxon>
        <taxon>Bacillota</taxon>
        <taxon>Bacilli</taxon>
        <taxon>Bacillales</taxon>
        <taxon>Staphylococcaceae</taxon>
        <taxon>Macrococcus</taxon>
    </lineage>
</organism>
<keyword evidence="1" id="KW-0378">Hydrolase</keyword>
<comment type="caution">
    <text evidence="3">The sequence shown here is derived from an EMBL/GenBank/DDBJ whole genome shotgun (WGS) entry which is preliminary data.</text>
</comment>
<reference evidence="3 4" key="1">
    <citation type="journal article" date="2018" name="Front. Microbiol.">
        <title>Description and Comparative Genomics of Macrococcus caseolyticus subsp. hominis subsp. nov., Macrococcus goetzii sp. nov., Macrococcus epidermidis sp. nov., and Macrococcus bohemicus sp. nov., Novel Macrococci From Human Clinical Material With Virulence Potential and Suspected Uptake of Foreign DNA by Natural Transformation.</title>
        <authorList>
            <person name="Maslanova I."/>
            <person name="Wertheimer Z."/>
            <person name="Sedlacek I."/>
            <person name="Svec P."/>
            <person name="Indrakova A."/>
            <person name="Kovarovic V."/>
            <person name="Schumann P."/>
            <person name="Sproer C."/>
            <person name="Kralova S."/>
            <person name="Sedo O."/>
            <person name="Kristofova L."/>
            <person name="Vrbovska V."/>
            <person name="Fuzik T."/>
            <person name="Petras P."/>
            <person name="Zdrahal Z."/>
            <person name="Ruzickova V."/>
            <person name="Doskar J."/>
            <person name="Pantucek R."/>
        </authorList>
    </citation>
    <scope>NUCLEOTIDE SEQUENCE [LARGE SCALE GENOMIC DNA]</scope>
    <source>
        <strain evidence="3 4">01/688</strain>
    </source>
</reference>
<dbReference type="AlphaFoldDB" id="A0A327ZQM1"/>
<evidence type="ECO:0000259" key="2">
    <source>
        <dbReference type="Pfam" id="PF07859"/>
    </source>
</evidence>
<keyword evidence="4" id="KW-1185">Reference proteome</keyword>
<name>A0A327ZQM1_9STAP</name>
<dbReference type="Gene3D" id="3.40.50.1820">
    <property type="entry name" value="alpha/beta hydrolase"/>
    <property type="match status" value="1"/>
</dbReference>
<dbReference type="RefSeq" id="WP_111715932.1">
    <property type="nucleotide sequence ID" value="NZ_JBHSSR010000013.1"/>
</dbReference>
<dbReference type="SUPFAM" id="SSF53474">
    <property type="entry name" value="alpha/beta-Hydrolases"/>
    <property type="match status" value="1"/>
</dbReference>
<evidence type="ECO:0000313" key="4">
    <source>
        <dbReference type="Proteomes" id="UP000249808"/>
    </source>
</evidence>
<dbReference type="InterPro" id="IPR013094">
    <property type="entry name" value="AB_hydrolase_3"/>
</dbReference>
<evidence type="ECO:0000256" key="1">
    <source>
        <dbReference type="ARBA" id="ARBA00022801"/>
    </source>
</evidence>
<dbReference type="PANTHER" id="PTHR48081">
    <property type="entry name" value="AB HYDROLASE SUPERFAMILY PROTEIN C4A8.06C"/>
    <property type="match status" value="1"/>
</dbReference>
<dbReference type="Pfam" id="PF07859">
    <property type="entry name" value="Abhydrolase_3"/>
    <property type="match status" value="1"/>
</dbReference>
<gene>
    <name evidence="3" type="ORF">BHU61_07760</name>
</gene>
<dbReference type="PANTHER" id="PTHR48081:SF8">
    <property type="entry name" value="ALPHA_BETA HYDROLASE FOLD-3 DOMAIN-CONTAINING PROTEIN-RELATED"/>
    <property type="match status" value="1"/>
</dbReference>
<dbReference type="InterPro" id="IPR029058">
    <property type="entry name" value="AB_hydrolase_fold"/>
</dbReference>
<protein>
    <submittedName>
        <fullName evidence="3">Lipase</fullName>
    </submittedName>
</protein>
<evidence type="ECO:0000313" key="3">
    <source>
        <dbReference type="EMBL" id="RAK44601.1"/>
    </source>
</evidence>
<proteinExistence type="predicted"/>
<dbReference type="InterPro" id="IPR050300">
    <property type="entry name" value="GDXG_lipolytic_enzyme"/>
</dbReference>
<sequence>MESRVHKELLETFKKLTPMDLSEEKLPSIRTANKLLIQPYIDEAITQNEYFAEHDEENIQVRLKVYAPVNQTDTLPVVLFIHGGGYMFGSVEGNDAKCARYVKDVNCVVVSVDYRLAPENPYPAAIEDCYLALQWIVENKDQLNVDVDRLAVVGGSTGGGLTAALSLLARDRKGPKIKFQIPLFPMIDDSCTTYSSNEFNDKRVWSKELNQFAWSMYLKGVEGETPKYAAPMRETDFSNLPPTYTTVGSLDPFRDETMNYVRVLTEAGVPVEFHLYPGGYHEFEAMVPDSEISKRAISDSIRALNEALNTN</sequence>
<accession>A0A327ZQM1</accession>
<dbReference type="GO" id="GO:0016787">
    <property type="term" value="F:hydrolase activity"/>
    <property type="evidence" value="ECO:0007669"/>
    <property type="project" value="UniProtKB-KW"/>
</dbReference>
<dbReference type="EMBL" id="PZJH01000003">
    <property type="protein sequence ID" value="RAK44601.1"/>
    <property type="molecule type" value="Genomic_DNA"/>
</dbReference>
<feature type="domain" description="Alpha/beta hydrolase fold-3" evidence="2">
    <location>
        <begin position="78"/>
        <end position="283"/>
    </location>
</feature>
<dbReference type="Proteomes" id="UP000249808">
    <property type="component" value="Unassembled WGS sequence"/>
</dbReference>